<proteinExistence type="predicted"/>
<dbReference type="InterPro" id="IPR000182">
    <property type="entry name" value="GNAT_dom"/>
</dbReference>
<name>A0AAE3M839_9BACT</name>
<dbReference type="GO" id="GO:0016747">
    <property type="term" value="F:acyltransferase activity, transferring groups other than amino-acyl groups"/>
    <property type="evidence" value="ECO:0007669"/>
    <property type="project" value="InterPro"/>
</dbReference>
<dbReference type="Pfam" id="PF13302">
    <property type="entry name" value="Acetyltransf_3"/>
    <property type="match status" value="1"/>
</dbReference>
<dbReference type="SUPFAM" id="SSF55729">
    <property type="entry name" value="Acyl-CoA N-acyltransferases (Nat)"/>
    <property type="match status" value="1"/>
</dbReference>
<sequence>MNTNNKPELRTERLFLRPVMSQDAPFIFNYRSDAETNKYQGWIPENLNDVDIFLSKISPQINIENTWYQFVIIESNQLEIIGDIGIHFLGEQQAEIGCTLAKEFHGYGYATEALKSIITFLFNQLNKHRIICSIDPNNVNSIELVKRLGFRKEAHFKESLFINGEWVDDIVYAILKREWN</sequence>
<organism evidence="2 3">
    <name type="scientific">Plebeiibacterium sediminum</name>
    <dbReference type="NCBI Taxonomy" id="2992112"/>
    <lineage>
        <taxon>Bacteria</taxon>
        <taxon>Pseudomonadati</taxon>
        <taxon>Bacteroidota</taxon>
        <taxon>Bacteroidia</taxon>
        <taxon>Marinilabiliales</taxon>
        <taxon>Marinilabiliaceae</taxon>
        <taxon>Plebeiibacterium</taxon>
    </lineage>
</organism>
<dbReference type="PANTHER" id="PTHR43792">
    <property type="entry name" value="GNAT FAMILY, PUTATIVE (AFU_ORTHOLOGUE AFUA_3G00765)-RELATED-RELATED"/>
    <property type="match status" value="1"/>
</dbReference>
<comment type="caution">
    <text evidence="2">The sequence shown here is derived from an EMBL/GenBank/DDBJ whole genome shotgun (WGS) entry which is preliminary data.</text>
</comment>
<dbReference type="InterPro" id="IPR051531">
    <property type="entry name" value="N-acetyltransferase"/>
</dbReference>
<evidence type="ECO:0000313" key="3">
    <source>
        <dbReference type="Proteomes" id="UP001209229"/>
    </source>
</evidence>
<dbReference type="EMBL" id="JAPDPJ010000071">
    <property type="protein sequence ID" value="MCW3788914.1"/>
    <property type="molecule type" value="Genomic_DNA"/>
</dbReference>
<evidence type="ECO:0000259" key="1">
    <source>
        <dbReference type="PROSITE" id="PS51186"/>
    </source>
</evidence>
<dbReference type="Gene3D" id="3.40.630.30">
    <property type="match status" value="1"/>
</dbReference>
<feature type="domain" description="N-acetyltransferase" evidence="1">
    <location>
        <begin position="14"/>
        <end position="177"/>
    </location>
</feature>
<dbReference type="InterPro" id="IPR016181">
    <property type="entry name" value="Acyl_CoA_acyltransferase"/>
</dbReference>
<dbReference type="PROSITE" id="PS51186">
    <property type="entry name" value="GNAT"/>
    <property type="match status" value="1"/>
</dbReference>
<dbReference type="RefSeq" id="WP_301192470.1">
    <property type="nucleotide sequence ID" value="NZ_JAPDPJ010000071.1"/>
</dbReference>
<dbReference type="Proteomes" id="UP001209229">
    <property type="component" value="Unassembled WGS sequence"/>
</dbReference>
<reference evidence="2" key="1">
    <citation type="submission" date="2022-10" db="EMBL/GenBank/DDBJ databases">
        <authorList>
            <person name="Yu W.X."/>
        </authorList>
    </citation>
    <scope>NUCLEOTIDE SEQUENCE</scope>
    <source>
        <strain evidence="2">AAT</strain>
    </source>
</reference>
<gene>
    <name evidence="2" type="ORF">OM075_20765</name>
</gene>
<accession>A0AAE3M839</accession>
<protein>
    <submittedName>
        <fullName evidence="2">GNAT family N-acetyltransferase</fullName>
    </submittedName>
</protein>
<evidence type="ECO:0000313" key="2">
    <source>
        <dbReference type="EMBL" id="MCW3788914.1"/>
    </source>
</evidence>
<keyword evidence="3" id="KW-1185">Reference proteome</keyword>
<dbReference type="AlphaFoldDB" id="A0AAE3M839"/>
<dbReference type="PANTHER" id="PTHR43792:SF1">
    <property type="entry name" value="N-ACETYLTRANSFERASE DOMAIN-CONTAINING PROTEIN"/>
    <property type="match status" value="1"/>
</dbReference>